<name>A0A1R3WTY2_9RHOB</name>
<accession>A0A1R3WTY2</accession>
<dbReference type="EMBL" id="FTPR01000001">
    <property type="protein sequence ID" value="SIT81880.1"/>
    <property type="molecule type" value="Genomic_DNA"/>
</dbReference>
<dbReference type="GO" id="GO:0030975">
    <property type="term" value="F:thiamine binding"/>
    <property type="evidence" value="ECO:0007669"/>
    <property type="project" value="InterPro"/>
</dbReference>
<gene>
    <name evidence="7" type="ORF">SAMN05421665_1347</name>
</gene>
<keyword evidence="1" id="KW-0808">Transferase</keyword>
<dbReference type="SUPFAM" id="SSF63999">
    <property type="entry name" value="Thiamin pyrophosphokinase, catalytic domain"/>
    <property type="match status" value="1"/>
</dbReference>
<protein>
    <recommendedName>
        <fullName evidence="5">Thiamine diphosphokinase</fullName>
        <ecNumber evidence="5">2.7.6.2</ecNumber>
    </recommendedName>
</protein>
<feature type="domain" description="Thiamin pyrophosphokinase thiamin-binding" evidence="6">
    <location>
        <begin position="141"/>
        <end position="202"/>
    </location>
</feature>
<evidence type="ECO:0000256" key="1">
    <source>
        <dbReference type="ARBA" id="ARBA00022679"/>
    </source>
</evidence>
<dbReference type="CDD" id="cd07995">
    <property type="entry name" value="TPK"/>
    <property type="match status" value="1"/>
</dbReference>
<keyword evidence="8" id="KW-1185">Reference proteome</keyword>
<keyword evidence="4" id="KW-0067">ATP-binding</keyword>
<evidence type="ECO:0000256" key="3">
    <source>
        <dbReference type="ARBA" id="ARBA00022777"/>
    </source>
</evidence>
<dbReference type="EC" id="2.7.6.2" evidence="5"/>
<dbReference type="InterPro" id="IPR006282">
    <property type="entry name" value="Thi_PPkinase"/>
</dbReference>
<evidence type="ECO:0000259" key="6">
    <source>
        <dbReference type="SMART" id="SM00983"/>
    </source>
</evidence>
<organism evidence="7 8">
    <name type="scientific">Yoonia rosea</name>
    <dbReference type="NCBI Taxonomy" id="287098"/>
    <lineage>
        <taxon>Bacteria</taxon>
        <taxon>Pseudomonadati</taxon>
        <taxon>Pseudomonadota</taxon>
        <taxon>Alphaproteobacteria</taxon>
        <taxon>Rhodobacterales</taxon>
        <taxon>Paracoccaceae</taxon>
        <taxon>Yoonia</taxon>
    </lineage>
</organism>
<sequence>MPGKPIVSSNNAICLVGGAPIADDAISAVFTFVNSFVGVDGGADHLLAAGVTPAAVIGDLDSLSDAARATFAQQLNHIPEQSTTDFEKALTRVSAPVVLGVGFTGGRLDHALSVLNVLARYAERAVLLVDAHEVSFLATLGHVAFTAAPGTRISLMPLGQATVTFSGVRWPFAQTRMAPDGFTSPSNEASGGVVTIETDGPVLVTLPRAHLALAMKAAVRAK</sequence>
<evidence type="ECO:0000256" key="2">
    <source>
        <dbReference type="ARBA" id="ARBA00022741"/>
    </source>
</evidence>
<dbReference type="GO" id="GO:0016301">
    <property type="term" value="F:kinase activity"/>
    <property type="evidence" value="ECO:0007669"/>
    <property type="project" value="UniProtKB-KW"/>
</dbReference>
<evidence type="ECO:0000256" key="5">
    <source>
        <dbReference type="NCBIfam" id="TIGR01378"/>
    </source>
</evidence>
<dbReference type="Gene3D" id="3.40.50.10240">
    <property type="entry name" value="Thiamin pyrophosphokinase, catalytic domain"/>
    <property type="match status" value="1"/>
</dbReference>
<dbReference type="Pfam" id="PF04263">
    <property type="entry name" value="TPK_catalytic"/>
    <property type="match status" value="1"/>
</dbReference>
<dbReference type="InterPro" id="IPR007371">
    <property type="entry name" value="TPK_catalytic"/>
</dbReference>
<dbReference type="InterPro" id="IPR007373">
    <property type="entry name" value="Thiamin_PyroPKinase_B1-bd"/>
</dbReference>
<dbReference type="SUPFAM" id="SSF63862">
    <property type="entry name" value="Thiamin pyrophosphokinase, substrate-binding domain"/>
    <property type="match status" value="1"/>
</dbReference>
<dbReference type="GO" id="GO:0005524">
    <property type="term" value="F:ATP binding"/>
    <property type="evidence" value="ECO:0007669"/>
    <property type="project" value="UniProtKB-KW"/>
</dbReference>
<dbReference type="GO" id="GO:0009229">
    <property type="term" value="P:thiamine diphosphate biosynthetic process"/>
    <property type="evidence" value="ECO:0007669"/>
    <property type="project" value="InterPro"/>
</dbReference>
<dbReference type="InterPro" id="IPR053149">
    <property type="entry name" value="TPK"/>
</dbReference>
<dbReference type="OrthoDB" id="7057856at2"/>
<evidence type="ECO:0000313" key="7">
    <source>
        <dbReference type="EMBL" id="SIT81880.1"/>
    </source>
</evidence>
<dbReference type="AlphaFoldDB" id="A0A1R3WTY2"/>
<dbReference type="PANTHER" id="PTHR41299">
    <property type="entry name" value="THIAMINE PYROPHOSPHOKINASE"/>
    <property type="match status" value="1"/>
</dbReference>
<keyword evidence="3 7" id="KW-0418">Kinase</keyword>
<keyword evidence="2" id="KW-0547">Nucleotide-binding</keyword>
<reference evidence="8" key="1">
    <citation type="submission" date="2017-01" db="EMBL/GenBank/DDBJ databases">
        <authorList>
            <person name="Varghese N."/>
            <person name="Submissions S."/>
        </authorList>
    </citation>
    <scope>NUCLEOTIDE SEQUENCE [LARGE SCALE GENOMIC DNA]</scope>
    <source>
        <strain evidence="8">DSM 29591</strain>
    </source>
</reference>
<dbReference type="STRING" id="287098.SAMN05421665_1347"/>
<dbReference type="Proteomes" id="UP000186997">
    <property type="component" value="Unassembled WGS sequence"/>
</dbReference>
<evidence type="ECO:0000256" key="4">
    <source>
        <dbReference type="ARBA" id="ARBA00022840"/>
    </source>
</evidence>
<dbReference type="GO" id="GO:0004788">
    <property type="term" value="F:thiamine diphosphokinase activity"/>
    <property type="evidence" value="ECO:0007669"/>
    <property type="project" value="UniProtKB-UniRule"/>
</dbReference>
<dbReference type="NCBIfam" id="TIGR01378">
    <property type="entry name" value="thi_PPkinase"/>
    <property type="match status" value="1"/>
</dbReference>
<dbReference type="SMART" id="SM00983">
    <property type="entry name" value="TPK_B1_binding"/>
    <property type="match status" value="1"/>
</dbReference>
<dbReference type="Pfam" id="PF04265">
    <property type="entry name" value="TPK_B1_binding"/>
    <property type="match status" value="1"/>
</dbReference>
<proteinExistence type="predicted"/>
<dbReference type="PANTHER" id="PTHR41299:SF1">
    <property type="entry name" value="THIAMINE PYROPHOSPHOKINASE"/>
    <property type="match status" value="1"/>
</dbReference>
<evidence type="ECO:0000313" key="8">
    <source>
        <dbReference type="Proteomes" id="UP000186997"/>
    </source>
</evidence>
<dbReference type="InterPro" id="IPR036759">
    <property type="entry name" value="TPK_catalytic_sf"/>
</dbReference>
<dbReference type="InterPro" id="IPR036371">
    <property type="entry name" value="TPK_B1-bd_sf"/>
</dbReference>
<dbReference type="GO" id="GO:0006772">
    <property type="term" value="P:thiamine metabolic process"/>
    <property type="evidence" value="ECO:0007669"/>
    <property type="project" value="UniProtKB-UniRule"/>
</dbReference>